<organism evidence="2 3">
    <name type="scientific">Araneus ventricosus</name>
    <name type="common">Orbweaver spider</name>
    <name type="synonym">Epeira ventricosa</name>
    <dbReference type="NCBI Taxonomy" id="182803"/>
    <lineage>
        <taxon>Eukaryota</taxon>
        <taxon>Metazoa</taxon>
        <taxon>Ecdysozoa</taxon>
        <taxon>Arthropoda</taxon>
        <taxon>Chelicerata</taxon>
        <taxon>Arachnida</taxon>
        <taxon>Araneae</taxon>
        <taxon>Araneomorphae</taxon>
        <taxon>Entelegynae</taxon>
        <taxon>Araneoidea</taxon>
        <taxon>Araneidae</taxon>
        <taxon>Araneus</taxon>
    </lineage>
</organism>
<comment type="caution">
    <text evidence="2">The sequence shown here is derived from an EMBL/GenBank/DDBJ whole genome shotgun (WGS) entry which is preliminary data.</text>
</comment>
<dbReference type="AlphaFoldDB" id="A0A4Y2V2U4"/>
<gene>
    <name evidence="2" type="ORF">AVEN_232603_1</name>
</gene>
<keyword evidence="3" id="KW-1185">Reference proteome</keyword>
<evidence type="ECO:0000313" key="2">
    <source>
        <dbReference type="EMBL" id="GBO19563.1"/>
    </source>
</evidence>
<dbReference type="EMBL" id="BGPR01043040">
    <property type="protein sequence ID" value="GBO19563.1"/>
    <property type="molecule type" value="Genomic_DNA"/>
</dbReference>
<reference evidence="2 3" key="1">
    <citation type="journal article" date="2019" name="Sci. Rep.">
        <title>Orb-weaving spider Araneus ventricosus genome elucidates the spidroin gene catalogue.</title>
        <authorList>
            <person name="Kono N."/>
            <person name="Nakamura H."/>
            <person name="Ohtoshi R."/>
            <person name="Moran D.A.P."/>
            <person name="Shinohara A."/>
            <person name="Yoshida Y."/>
            <person name="Fujiwara M."/>
            <person name="Mori M."/>
            <person name="Tomita M."/>
            <person name="Arakawa K."/>
        </authorList>
    </citation>
    <scope>NUCLEOTIDE SEQUENCE [LARGE SCALE GENOMIC DNA]</scope>
</reference>
<proteinExistence type="predicted"/>
<protein>
    <submittedName>
        <fullName evidence="2">Uncharacterized protein</fullName>
    </submittedName>
</protein>
<evidence type="ECO:0000256" key="1">
    <source>
        <dbReference type="SAM" id="MobiDB-lite"/>
    </source>
</evidence>
<name>A0A4Y2V2U4_ARAVE</name>
<feature type="region of interest" description="Disordered" evidence="1">
    <location>
        <begin position="70"/>
        <end position="93"/>
    </location>
</feature>
<dbReference type="Proteomes" id="UP000499080">
    <property type="component" value="Unassembled WGS sequence"/>
</dbReference>
<evidence type="ECO:0000313" key="3">
    <source>
        <dbReference type="Proteomes" id="UP000499080"/>
    </source>
</evidence>
<sequence>MGFESNSLGRDHRLTPIRGVTSCPFFSAISRSMDQQHGTETARALTRPKSPARSRHSRATFLNFHLNGHSAGLEVNNTGNKTPPPPSIPVWPS</sequence>
<accession>A0A4Y2V2U4</accession>
<feature type="compositionally biased region" description="Pro residues" evidence="1">
    <location>
        <begin position="82"/>
        <end position="93"/>
    </location>
</feature>
<feature type="region of interest" description="Disordered" evidence="1">
    <location>
        <begin position="31"/>
        <end position="57"/>
    </location>
</feature>